<dbReference type="GeneID" id="105115338"/>
<evidence type="ECO:0000259" key="1">
    <source>
        <dbReference type="Pfam" id="PF22936"/>
    </source>
</evidence>
<organism evidence="2 3">
    <name type="scientific">Populus euphratica</name>
    <name type="common">Euphrates poplar</name>
    <dbReference type="NCBI Taxonomy" id="75702"/>
    <lineage>
        <taxon>Eukaryota</taxon>
        <taxon>Viridiplantae</taxon>
        <taxon>Streptophyta</taxon>
        <taxon>Embryophyta</taxon>
        <taxon>Tracheophyta</taxon>
        <taxon>Spermatophyta</taxon>
        <taxon>Magnoliopsida</taxon>
        <taxon>eudicotyledons</taxon>
        <taxon>Gunneridae</taxon>
        <taxon>Pentapetalae</taxon>
        <taxon>rosids</taxon>
        <taxon>fabids</taxon>
        <taxon>Malpighiales</taxon>
        <taxon>Salicaceae</taxon>
        <taxon>Saliceae</taxon>
        <taxon>Populus</taxon>
    </lineage>
</organism>
<dbReference type="Proteomes" id="UP000694918">
    <property type="component" value="Unplaced"/>
</dbReference>
<sequence length="192" mass="21566">MDTTIANTEWTIDTGASNHMTTSSGILSNLKKYVGCDSVFIVDGSPLTIDAIGDSLVSDGIVERHHRIIRELGMAMIFHSGMPKFLWVEAFSITVQLTPYPMVTKAQHGIHKPNLCYVLVLERGDIPEEPRNVKMALQHDGWKCVMLEELDALRQNQIWTLVPREPYMNVVGSKWVFKAKLTANSTLDRLKA</sequence>
<evidence type="ECO:0000313" key="3">
    <source>
        <dbReference type="RefSeq" id="XP_011010489.1"/>
    </source>
</evidence>
<dbReference type="InterPro" id="IPR054722">
    <property type="entry name" value="PolX-like_BBD"/>
</dbReference>
<dbReference type="Pfam" id="PF22936">
    <property type="entry name" value="Pol_BBD"/>
    <property type="match status" value="1"/>
</dbReference>
<feature type="non-terminal residue" evidence="3">
    <location>
        <position position="192"/>
    </location>
</feature>
<dbReference type="KEGG" id="peu:105115338"/>
<gene>
    <name evidence="3" type="primary">LOC105115338</name>
</gene>
<keyword evidence="2" id="KW-1185">Reference proteome</keyword>
<accession>A0AAJ6X9M7</accession>
<name>A0AAJ6X9M7_POPEU</name>
<feature type="domain" description="Retrovirus-related Pol polyprotein from transposon TNT 1-94-like beta-barrel" evidence="1">
    <location>
        <begin position="10"/>
        <end position="55"/>
    </location>
</feature>
<protein>
    <submittedName>
        <fullName evidence="3">Uncharacterized protein LOC105115338</fullName>
    </submittedName>
</protein>
<evidence type="ECO:0000313" key="2">
    <source>
        <dbReference type="Proteomes" id="UP000694918"/>
    </source>
</evidence>
<dbReference type="RefSeq" id="XP_011010489.1">
    <property type="nucleotide sequence ID" value="XM_011012187.1"/>
</dbReference>
<dbReference type="AlphaFoldDB" id="A0AAJ6X9M7"/>
<proteinExistence type="predicted"/>
<reference evidence="3" key="1">
    <citation type="submission" date="2025-08" db="UniProtKB">
        <authorList>
            <consortium name="RefSeq"/>
        </authorList>
    </citation>
    <scope>IDENTIFICATION</scope>
</reference>